<evidence type="ECO:0000313" key="5">
    <source>
        <dbReference type="Proteomes" id="UP000000845"/>
    </source>
</evidence>
<protein>
    <submittedName>
        <fullName evidence="4">Terminase GpA</fullName>
    </submittedName>
</protein>
<evidence type="ECO:0000259" key="3">
    <source>
        <dbReference type="Pfam" id="PF20454"/>
    </source>
</evidence>
<dbReference type="Gene3D" id="3.40.50.300">
    <property type="entry name" value="P-loop containing nucleotide triphosphate hydrolases"/>
    <property type="match status" value="1"/>
</dbReference>
<dbReference type="Pfam" id="PF20454">
    <property type="entry name" value="GpA_nuclease"/>
    <property type="match status" value="1"/>
</dbReference>
<dbReference type="AlphaFoldDB" id="D1ALM4"/>
<proteinExistence type="inferred from homology"/>
<accession>D1ALM4</accession>
<dbReference type="InterPro" id="IPR046453">
    <property type="entry name" value="GpA_ATPase"/>
</dbReference>
<evidence type="ECO:0000259" key="2">
    <source>
        <dbReference type="Pfam" id="PF05876"/>
    </source>
</evidence>
<reference evidence="4 5" key="2">
    <citation type="journal article" date="2010" name="Stand. Genomic Sci.">
        <title>Complete genome sequence of Sebaldella termitidis type strain (NCTC 11300).</title>
        <authorList>
            <person name="Harmon-Smith M."/>
            <person name="Celia L."/>
            <person name="Chertkov O."/>
            <person name="Lapidus A."/>
            <person name="Copeland A."/>
            <person name="Glavina Del Rio T."/>
            <person name="Nolan M."/>
            <person name="Lucas S."/>
            <person name="Tice H."/>
            <person name="Cheng J.F."/>
            <person name="Han C."/>
            <person name="Detter J.C."/>
            <person name="Bruce D."/>
            <person name="Goodwin L."/>
            <person name="Pitluck S."/>
            <person name="Pati A."/>
            <person name="Liolios K."/>
            <person name="Ivanova N."/>
            <person name="Mavromatis K."/>
            <person name="Mikhailova N."/>
            <person name="Chen A."/>
            <person name="Palaniappan K."/>
            <person name="Land M."/>
            <person name="Hauser L."/>
            <person name="Chang Y.J."/>
            <person name="Jeffries C.D."/>
            <person name="Brettin T."/>
            <person name="Goker M."/>
            <person name="Beck B."/>
            <person name="Bristow J."/>
            <person name="Eisen J.A."/>
            <person name="Markowitz V."/>
            <person name="Hugenholtz P."/>
            <person name="Kyrpides N.C."/>
            <person name="Klenk H.P."/>
            <person name="Chen F."/>
        </authorList>
    </citation>
    <scope>NUCLEOTIDE SEQUENCE [LARGE SCALE GENOMIC DNA]</scope>
    <source>
        <strain evidence="5">ATCC 33386 / NCTC 11300</strain>
    </source>
</reference>
<dbReference type="HOGENOM" id="CLU_023850_4_1_0"/>
<gene>
    <name evidence="4" type="ordered locus">Sterm_2514</name>
</gene>
<dbReference type="GO" id="GO:0016887">
    <property type="term" value="F:ATP hydrolysis activity"/>
    <property type="evidence" value="ECO:0007669"/>
    <property type="project" value="InterPro"/>
</dbReference>
<feature type="domain" description="Terminase large subunit GpA endonuclease" evidence="3">
    <location>
        <begin position="294"/>
        <end position="570"/>
    </location>
</feature>
<dbReference type="Proteomes" id="UP000000845">
    <property type="component" value="Chromosome"/>
</dbReference>
<reference evidence="5" key="1">
    <citation type="submission" date="2009-09" db="EMBL/GenBank/DDBJ databases">
        <title>The complete chromosome of Sebaldella termitidis ATCC 33386.</title>
        <authorList>
            <consortium name="US DOE Joint Genome Institute (JGI-PGF)"/>
            <person name="Lucas S."/>
            <person name="Copeland A."/>
            <person name="Lapidus A."/>
            <person name="Glavina del Rio T."/>
            <person name="Dalin E."/>
            <person name="Tice H."/>
            <person name="Bruce D."/>
            <person name="Goodwin L."/>
            <person name="Pitluck S."/>
            <person name="Kyrpides N."/>
            <person name="Mavromatis K."/>
            <person name="Ivanova N."/>
            <person name="Mikhailova N."/>
            <person name="Sims D."/>
            <person name="Meincke L."/>
            <person name="Brettin T."/>
            <person name="Detter J.C."/>
            <person name="Han C."/>
            <person name="Larimer F."/>
            <person name="Land M."/>
            <person name="Hauser L."/>
            <person name="Markowitz V."/>
            <person name="Cheng J.F."/>
            <person name="Hugenholtz P."/>
            <person name="Woyke T."/>
            <person name="Wu D."/>
            <person name="Eisen J.A."/>
        </authorList>
    </citation>
    <scope>NUCLEOTIDE SEQUENCE [LARGE SCALE GENOMIC DNA]</scope>
    <source>
        <strain evidence="5">ATCC 33386 / NCTC 11300</strain>
    </source>
</reference>
<dbReference type="InterPro" id="IPR008866">
    <property type="entry name" value="Phage_lambda_GpA-like"/>
</dbReference>
<keyword evidence="1" id="KW-0812">Transmembrane</keyword>
<evidence type="ECO:0000313" key="4">
    <source>
        <dbReference type="EMBL" id="ACZ09367.1"/>
    </source>
</evidence>
<dbReference type="STRING" id="526218.Sterm_2514"/>
<organism evidence="4 5">
    <name type="scientific">Sebaldella termitidis (strain ATCC 33386 / NCTC 11300)</name>
    <dbReference type="NCBI Taxonomy" id="526218"/>
    <lineage>
        <taxon>Bacteria</taxon>
        <taxon>Fusobacteriati</taxon>
        <taxon>Fusobacteriota</taxon>
        <taxon>Fusobacteriia</taxon>
        <taxon>Fusobacteriales</taxon>
        <taxon>Leptotrichiaceae</taxon>
        <taxon>Sebaldella</taxon>
    </lineage>
</organism>
<keyword evidence="1" id="KW-0472">Membrane</keyword>
<keyword evidence="1" id="KW-1133">Transmembrane helix</keyword>
<feature type="domain" description="Phage terminase large subunit GpA ATPase" evidence="2">
    <location>
        <begin position="37"/>
        <end position="283"/>
    </location>
</feature>
<sequence>MKILRSLNKTLKLLEPPPKLTISEYAEEYMVLTSESSAEPGRWRPDRAPYQKGIMDAVSDRDIRKVVIMSSAQVGKTLILLMIIAYYIDHKACPMMMVMPVDKLLKVFSKDRLTPMIKVNKRIRNKVLDEKARDSGNTTLYKSFPGGSLTLAGANSTSDLSSRSIKVLVLDEVDRFPASVGGEGDPVRLAEKKTTAYTKTMKLVYVSTPTIAGISRIEKEFKNSTMEEWSLKCPACGDYHIPKFKESLNFDPTAADYQPITMTCSKCGVMSTEKEWKKGMGKWLVTNTEYQGTTRGFHLNELVSPWRTWQEIIEDFLTAKDDQLLLQTFVNTSLGEVWGARGKTVDDMVLLKNREHYGCEVPDDVLVLTAGVDTQGNRLEVEVVGWGLGQESWGIQYAVFVGDPAQDHVWKELEMFLDKKFKYSNGTEITISCVCIDSGGHNTDSVYKFVKPNEFKRWFAIKGKGGERIPLTSKPSKNNKAGVNLFMVGVDGGKANVYSRLSIENPGPKYCHFPIEEEKKYNAEYFLSLTSEKMIIQDNGKIIWKKLRKNNEALDCRNYAMAAFDILSPQLERLYQLPRGDYYNTRKVVAKVKTRRILSKGVMV</sequence>
<dbReference type="GO" id="GO:0005524">
    <property type="term" value="F:ATP binding"/>
    <property type="evidence" value="ECO:0007669"/>
    <property type="project" value="InterPro"/>
</dbReference>
<dbReference type="InterPro" id="IPR027417">
    <property type="entry name" value="P-loop_NTPase"/>
</dbReference>
<dbReference type="GO" id="GO:0004519">
    <property type="term" value="F:endonuclease activity"/>
    <property type="evidence" value="ECO:0007669"/>
    <property type="project" value="InterPro"/>
</dbReference>
<dbReference type="HAMAP" id="MF_04144">
    <property type="entry name" value="TERL_LAMBDA"/>
    <property type="match status" value="1"/>
</dbReference>
<dbReference type="PANTHER" id="PTHR34413">
    <property type="entry name" value="PROPHAGE TAIL FIBER ASSEMBLY PROTEIN HOMOLOG TFAE-RELATED-RELATED"/>
    <property type="match status" value="1"/>
</dbReference>
<dbReference type="Pfam" id="PF05876">
    <property type="entry name" value="GpA_ATPase"/>
    <property type="match status" value="1"/>
</dbReference>
<evidence type="ECO:0000256" key="1">
    <source>
        <dbReference type="SAM" id="Phobius"/>
    </source>
</evidence>
<dbReference type="PANTHER" id="PTHR34413:SF2">
    <property type="entry name" value="PROPHAGE TAIL FIBER ASSEMBLY PROTEIN HOMOLOG TFAE-RELATED"/>
    <property type="match status" value="1"/>
</dbReference>
<name>D1ALM4_SEBTE</name>
<dbReference type="KEGG" id="str:Sterm_2514"/>
<dbReference type="EMBL" id="CP001739">
    <property type="protein sequence ID" value="ACZ09367.1"/>
    <property type="molecule type" value="Genomic_DNA"/>
</dbReference>
<dbReference type="InterPro" id="IPR046454">
    <property type="entry name" value="GpA_endonuclease"/>
</dbReference>
<dbReference type="RefSeq" id="WP_012861961.1">
    <property type="nucleotide sequence ID" value="NC_013517.1"/>
</dbReference>
<feature type="transmembrane region" description="Helical" evidence="1">
    <location>
        <begin position="66"/>
        <end position="88"/>
    </location>
</feature>
<dbReference type="eggNOG" id="COG5525">
    <property type="taxonomic scope" value="Bacteria"/>
</dbReference>
<keyword evidence="5" id="KW-1185">Reference proteome</keyword>
<dbReference type="InterPro" id="IPR051220">
    <property type="entry name" value="TFA_Chaperone"/>
</dbReference>